<evidence type="ECO:0000256" key="11">
    <source>
        <dbReference type="ARBA" id="ARBA00033659"/>
    </source>
</evidence>
<keyword evidence="17" id="KW-1185">Reference proteome</keyword>
<dbReference type="Pfam" id="PF01261">
    <property type="entry name" value="AP_endonuc_2"/>
    <property type="match status" value="1"/>
</dbReference>
<sequence>MMVRKPTPDDKFSFGLWTVGWPAQDPFGSATRPWLDPVESVHKLAELGASHVTFHDDDVIPFGSSDAERDKILERFKGALAETGITVEMVTTNTFSHPVFKDGAFTSNDRRVRRFALRKILRNVDLAASLGADTFVMWGGREGAEYDSAKDLYAAHQAYADGIDTVAGYIKEKGYGLRIALEPKPNEPRGDILLPTIGHALGLIAKLEHGDIVGLNPETGHEQMAGLNYTTGLAEALWADKLFHIDLNGQRGIKYDQDLVFGHGDLFSAFATVDLLENGFPSGGPKYTGPVHFDYKPSRTEDFDGVWASAAANMSTYILLKERAQAFRADPEVQEALEYAGVFELAQPTLNEGETLADFLADRSAYEDFDADEVAKRGFGFVRLNQLALEHALGARG</sequence>
<name>A0A511JD64_9CELL</name>
<dbReference type="PRINTS" id="PR00688">
    <property type="entry name" value="XYLOSISMRASE"/>
</dbReference>
<accession>A0A511JD64</accession>
<evidence type="ECO:0000256" key="2">
    <source>
        <dbReference type="ARBA" id="ARBA00005765"/>
    </source>
</evidence>
<comment type="cofactor">
    <cofactor evidence="12">
        <name>Mg(2+)</name>
        <dbReference type="ChEBI" id="CHEBI:18420"/>
    </cofactor>
    <text evidence="12">Binds 2 magnesium ions per subunit.</text>
</comment>
<evidence type="ECO:0000259" key="15">
    <source>
        <dbReference type="Pfam" id="PF01261"/>
    </source>
</evidence>
<keyword evidence="9 12" id="KW-0413">Isomerase</keyword>
<feature type="binding site" evidence="12">
    <location>
        <position position="218"/>
    </location>
    <ligand>
        <name>Mg(2+)</name>
        <dbReference type="ChEBI" id="CHEBI:18420"/>
        <label>1</label>
    </ligand>
</feature>
<keyword evidence="6 12" id="KW-0963">Cytoplasm</keyword>
<comment type="caution">
    <text evidence="16">The sequence shown here is derived from an EMBL/GenBank/DDBJ whole genome shotgun (WGS) entry which is preliminary data.</text>
</comment>
<dbReference type="SUPFAM" id="SSF51658">
    <property type="entry name" value="Xylose isomerase-like"/>
    <property type="match status" value="1"/>
</dbReference>
<evidence type="ECO:0000256" key="10">
    <source>
        <dbReference type="ARBA" id="ARBA00023277"/>
    </source>
</evidence>
<dbReference type="GO" id="GO:0009045">
    <property type="term" value="F:xylose isomerase activity"/>
    <property type="evidence" value="ECO:0007669"/>
    <property type="project" value="UniProtKB-UniRule"/>
</dbReference>
<evidence type="ECO:0000313" key="16">
    <source>
        <dbReference type="EMBL" id="GEL95729.1"/>
    </source>
</evidence>
<evidence type="ECO:0000256" key="6">
    <source>
        <dbReference type="ARBA" id="ARBA00022490"/>
    </source>
</evidence>
<dbReference type="Gene3D" id="3.20.20.150">
    <property type="entry name" value="Divalent-metal-dependent TIM barrel enzymes"/>
    <property type="match status" value="1"/>
</dbReference>
<feature type="domain" description="Xylose isomerase-like TIM barrel" evidence="15">
    <location>
        <begin position="42"/>
        <end position="267"/>
    </location>
</feature>
<evidence type="ECO:0000256" key="8">
    <source>
        <dbReference type="ARBA" id="ARBA00022723"/>
    </source>
</evidence>
<evidence type="ECO:0000256" key="7">
    <source>
        <dbReference type="ARBA" id="ARBA00022629"/>
    </source>
</evidence>
<evidence type="ECO:0000256" key="14">
    <source>
        <dbReference type="RuleBase" id="RU000610"/>
    </source>
</evidence>
<evidence type="ECO:0000256" key="9">
    <source>
        <dbReference type="ARBA" id="ARBA00023235"/>
    </source>
</evidence>
<evidence type="ECO:0000256" key="12">
    <source>
        <dbReference type="HAMAP-Rule" id="MF_00455"/>
    </source>
</evidence>
<evidence type="ECO:0000256" key="4">
    <source>
        <dbReference type="ARBA" id="ARBA00011958"/>
    </source>
</evidence>
<comment type="caution">
    <text evidence="12">Lacks conserved residue(s) required for the propagation of feature annotation.</text>
</comment>
<feature type="active site" evidence="12">
    <location>
        <position position="58"/>
    </location>
</feature>
<keyword evidence="10 12" id="KW-0119">Carbohydrate metabolism</keyword>
<dbReference type="GO" id="GO:0042732">
    <property type="term" value="P:D-xylose metabolic process"/>
    <property type="evidence" value="ECO:0007669"/>
    <property type="project" value="UniProtKB-UniRule"/>
</dbReference>
<dbReference type="InterPro" id="IPR013022">
    <property type="entry name" value="Xyl_isomerase-like_TIM-brl"/>
</dbReference>
<dbReference type="GO" id="GO:0005737">
    <property type="term" value="C:cytoplasm"/>
    <property type="evidence" value="ECO:0007669"/>
    <property type="project" value="UniProtKB-SubCell"/>
</dbReference>
<gene>
    <name evidence="12 16" type="primary">xylA</name>
    <name evidence="16" type="ORF">CCO02nite_23870</name>
</gene>
<evidence type="ECO:0000256" key="3">
    <source>
        <dbReference type="ARBA" id="ARBA00011881"/>
    </source>
</evidence>
<comment type="subunit">
    <text evidence="3 12 14">Homotetramer.</text>
</comment>
<dbReference type="PANTHER" id="PTHR48408">
    <property type="match status" value="1"/>
</dbReference>
<dbReference type="HAMAP" id="MF_00455">
    <property type="entry name" value="Xylose_isom_A"/>
    <property type="match status" value="1"/>
</dbReference>
<dbReference type="PANTHER" id="PTHR48408:SF1">
    <property type="entry name" value="XYLOSE ISOMERASE"/>
    <property type="match status" value="1"/>
</dbReference>
<keyword evidence="8 12" id="KW-0479">Metal-binding</keyword>
<dbReference type="NCBIfam" id="TIGR02631">
    <property type="entry name" value="xylA_Arthro"/>
    <property type="match status" value="1"/>
</dbReference>
<feature type="binding site" evidence="12">
    <location>
        <position position="218"/>
    </location>
    <ligand>
        <name>Mg(2+)</name>
        <dbReference type="ChEBI" id="CHEBI:18420"/>
        <label>2</label>
    </ligand>
</feature>
<evidence type="ECO:0000256" key="13">
    <source>
        <dbReference type="RuleBase" id="RU000609"/>
    </source>
</evidence>
<protein>
    <recommendedName>
        <fullName evidence="5 12">Xylose isomerase</fullName>
        <ecNumber evidence="4 12">5.3.1.5</ecNumber>
    </recommendedName>
</protein>
<evidence type="ECO:0000313" key="17">
    <source>
        <dbReference type="Proteomes" id="UP000321720"/>
    </source>
</evidence>
<dbReference type="InterPro" id="IPR013453">
    <property type="entry name" value="XylA_actinobac"/>
</dbReference>
<feature type="binding site" evidence="12">
    <location>
        <position position="294"/>
    </location>
    <ligand>
        <name>Mg(2+)</name>
        <dbReference type="ChEBI" id="CHEBI:18420"/>
        <label>1</label>
    </ligand>
</feature>
<dbReference type="PROSITE" id="PS51415">
    <property type="entry name" value="XYLOSE_ISOMERASE"/>
    <property type="match status" value="1"/>
</dbReference>
<organism evidence="16 17">
    <name type="scientific">Cellulomonas composti</name>
    <dbReference type="NCBI Taxonomy" id="266130"/>
    <lineage>
        <taxon>Bacteria</taxon>
        <taxon>Bacillati</taxon>
        <taxon>Actinomycetota</taxon>
        <taxon>Actinomycetes</taxon>
        <taxon>Micrococcales</taxon>
        <taxon>Cellulomonadaceae</taxon>
        <taxon>Cellulomonas</taxon>
    </lineage>
</organism>
<reference evidence="16 17" key="1">
    <citation type="submission" date="2019-07" db="EMBL/GenBank/DDBJ databases">
        <title>Whole genome shotgun sequence of Cellulomonas composti NBRC 100758.</title>
        <authorList>
            <person name="Hosoyama A."/>
            <person name="Uohara A."/>
            <person name="Ohji S."/>
            <person name="Ichikawa N."/>
        </authorList>
    </citation>
    <scope>NUCLEOTIDE SEQUENCE [LARGE SCALE GENOMIC DNA]</scope>
    <source>
        <strain evidence="16 17">NBRC 100758</strain>
    </source>
</reference>
<evidence type="ECO:0000256" key="1">
    <source>
        <dbReference type="ARBA" id="ARBA00004496"/>
    </source>
</evidence>
<keyword evidence="7 12" id="KW-0859">Xylose metabolism</keyword>
<dbReference type="InterPro" id="IPR036237">
    <property type="entry name" value="Xyl_isomerase-like_sf"/>
</dbReference>
<proteinExistence type="inferred from homology"/>
<dbReference type="GO" id="GO:0000287">
    <property type="term" value="F:magnesium ion binding"/>
    <property type="evidence" value="ECO:0007669"/>
    <property type="project" value="UniProtKB-UniRule"/>
</dbReference>
<evidence type="ECO:0000256" key="5">
    <source>
        <dbReference type="ARBA" id="ARBA00018232"/>
    </source>
</evidence>
<comment type="similarity">
    <text evidence="2 12 13">Belongs to the xylose isomerase family.</text>
</comment>
<feature type="binding site" evidence="12">
    <location>
        <position position="221"/>
    </location>
    <ligand>
        <name>Mg(2+)</name>
        <dbReference type="ChEBI" id="CHEBI:18420"/>
        <label>2</label>
    </ligand>
</feature>
<dbReference type="EMBL" id="BJWG01000011">
    <property type="protein sequence ID" value="GEL95729.1"/>
    <property type="molecule type" value="Genomic_DNA"/>
</dbReference>
<feature type="binding site" evidence="12">
    <location>
        <position position="246"/>
    </location>
    <ligand>
        <name>Mg(2+)</name>
        <dbReference type="ChEBI" id="CHEBI:18420"/>
        <label>1</label>
    </ligand>
</feature>
<keyword evidence="12" id="KW-0460">Magnesium</keyword>
<dbReference type="EC" id="5.3.1.5" evidence="4 12"/>
<feature type="active site" evidence="12">
    <location>
        <position position="55"/>
    </location>
</feature>
<comment type="catalytic activity">
    <reaction evidence="11 12 13">
        <text>alpha-D-xylose = alpha-D-xylulofuranose</text>
        <dbReference type="Rhea" id="RHEA:22816"/>
        <dbReference type="ChEBI" id="CHEBI:28518"/>
        <dbReference type="ChEBI" id="CHEBI:188998"/>
        <dbReference type="EC" id="5.3.1.5"/>
    </reaction>
</comment>
<dbReference type="Proteomes" id="UP000321720">
    <property type="component" value="Unassembled WGS sequence"/>
</dbReference>
<feature type="binding site" evidence="12">
    <location>
        <position position="182"/>
    </location>
    <ligand>
        <name>Mg(2+)</name>
        <dbReference type="ChEBI" id="CHEBI:18420"/>
        <label>1</label>
    </ligand>
</feature>
<dbReference type="InterPro" id="IPR001998">
    <property type="entry name" value="Xylose_isomerase"/>
</dbReference>
<comment type="subcellular location">
    <subcellularLocation>
        <location evidence="1 12 14">Cytoplasm</location>
    </subcellularLocation>
</comment>
<dbReference type="AlphaFoldDB" id="A0A511JD64"/>